<dbReference type="InterPro" id="IPR012893">
    <property type="entry name" value="HipA-like_C"/>
</dbReference>
<evidence type="ECO:0000256" key="1">
    <source>
        <dbReference type="ARBA" id="ARBA00010164"/>
    </source>
</evidence>
<dbReference type="PANTHER" id="PTHR37419:SF8">
    <property type="entry name" value="TOXIN YJJJ"/>
    <property type="match status" value="1"/>
</dbReference>
<evidence type="ECO:0000256" key="2">
    <source>
        <dbReference type="ARBA" id="ARBA00022679"/>
    </source>
</evidence>
<name>A0A3P3XRC9_9SPIR</name>
<feature type="domain" description="HipA-like C-terminal" evidence="4">
    <location>
        <begin position="190"/>
        <end position="428"/>
    </location>
</feature>
<accession>A0A3P3XRC9</accession>
<gene>
    <name evidence="6" type="ORF">SPIRO4BDMA_40965</name>
</gene>
<comment type="similarity">
    <text evidence="1">Belongs to the HipA Ser/Thr kinase family.</text>
</comment>
<dbReference type="EMBL" id="FWDO01000004">
    <property type="protein sequence ID" value="SLM18393.1"/>
    <property type="molecule type" value="Genomic_DNA"/>
</dbReference>
<dbReference type="Pfam" id="PF13657">
    <property type="entry name" value="Couple_hipA"/>
    <property type="match status" value="1"/>
</dbReference>
<keyword evidence="2" id="KW-0808">Transferase</keyword>
<feature type="domain" description="HipA N-terminal subdomain 1" evidence="5">
    <location>
        <begin position="6"/>
        <end position="116"/>
    </location>
</feature>
<proteinExistence type="inferred from homology"/>
<dbReference type="PANTHER" id="PTHR37419">
    <property type="entry name" value="SERINE/THREONINE-PROTEIN KINASE TOXIN HIPA"/>
    <property type="match status" value="1"/>
</dbReference>
<dbReference type="InterPro" id="IPR017508">
    <property type="entry name" value="HipA_N1"/>
</dbReference>
<dbReference type="AlphaFoldDB" id="A0A3P3XRC9"/>
<organism evidence="6">
    <name type="scientific">uncultured spirochete</name>
    <dbReference type="NCBI Taxonomy" id="156406"/>
    <lineage>
        <taxon>Bacteria</taxon>
        <taxon>Pseudomonadati</taxon>
        <taxon>Spirochaetota</taxon>
        <taxon>Spirochaetia</taxon>
        <taxon>Spirochaetales</taxon>
        <taxon>environmental samples</taxon>
    </lineage>
</organism>
<dbReference type="Pfam" id="PF07804">
    <property type="entry name" value="HipA_C"/>
    <property type="match status" value="1"/>
</dbReference>
<evidence type="ECO:0000313" key="6">
    <source>
        <dbReference type="EMBL" id="SLM18393.1"/>
    </source>
</evidence>
<dbReference type="GO" id="GO:0005829">
    <property type="term" value="C:cytosol"/>
    <property type="evidence" value="ECO:0007669"/>
    <property type="project" value="TreeGrafter"/>
</dbReference>
<keyword evidence="3" id="KW-0418">Kinase</keyword>
<evidence type="ECO:0000259" key="4">
    <source>
        <dbReference type="Pfam" id="PF07804"/>
    </source>
</evidence>
<dbReference type="GO" id="GO:0004674">
    <property type="term" value="F:protein serine/threonine kinase activity"/>
    <property type="evidence" value="ECO:0007669"/>
    <property type="project" value="TreeGrafter"/>
</dbReference>
<evidence type="ECO:0000256" key="3">
    <source>
        <dbReference type="ARBA" id="ARBA00022777"/>
    </source>
</evidence>
<dbReference type="InterPro" id="IPR052028">
    <property type="entry name" value="HipA_Ser/Thr_kinase"/>
</dbReference>
<evidence type="ECO:0000259" key="5">
    <source>
        <dbReference type="Pfam" id="PF13657"/>
    </source>
</evidence>
<protein>
    <submittedName>
        <fullName evidence="6">Toxin HipA</fullName>
    </submittedName>
</protein>
<sequence length="457" mass="50753">MSSLAEVRLWDTRIGAVSLRDGEEVAEFQYSDEFLKSGIQLSPLVMPLSSRVYRFPTLPRGTFHGLPGLLSDSLPDRFGNALIDVWLARQGRRPESFNAVERLCYTGKRGMGALEFVPSTGPEAKQAQRIDVENLVRLASQVLQEKEGLRVALSGDKQGGVGRTEGARTFSAAGAGNDDKALLQILRVGTSAGGARAKAVIAWNPRTNEVRAGQLDAPPGFEHWLIKFDGVKSNRDKELDDPKGFCTVEYAYHLMARAAGIVMTECRLLPEHGRRHFMTRRFDRTVDGQKIHMQSLGALAHFDYNRAGAYGYEQAFATIRALGTAMDDVEQQYRRMVFNIMARNQDDHVKNISFLMDRGGRWTLAPAYDLTFSYHPSGEWTGTHQMTVNGRRDGFIWGDLKAVAGVAGLKRGRPEDIAREVHDTVARWPEFADMVGVAPAQRDAIFANLRLSGELLP</sequence>
<reference evidence="6" key="1">
    <citation type="submission" date="2017-02" db="EMBL/GenBank/DDBJ databases">
        <authorList>
            <person name="Regsiter A."/>
            <person name="William W."/>
        </authorList>
    </citation>
    <scope>NUCLEOTIDE SEQUENCE</scope>
    <source>
        <strain evidence="6">BdmA 4</strain>
    </source>
</reference>